<protein>
    <submittedName>
        <fullName evidence="1">Uncharacterized protein</fullName>
    </submittedName>
</protein>
<comment type="caution">
    <text evidence="1">The sequence shown here is derived from an EMBL/GenBank/DDBJ whole genome shotgun (WGS) entry which is preliminary data.</text>
</comment>
<gene>
    <name evidence="1" type="ORF">S01H1_20580</name>
</gene>
<name>X0T4S9_9ZZZZ</name>
<accession>X0T4S9</accession>
<feature type="non-terminal residue" evidence="1">
    <location>
        <position position="35"/>
    </location>
</feature>
<reference evidence="1" key="1">
    <citation type="journal article" date="2014" name="Front. Microbiol.">
        <title>High frequency of phylogenetically diverse reductive dehalogenase-homologous genes in deep subseafloor sedimentary metagenomes.</title>
        <authorList>
            <person name="Kawai M."/>
            <person name="Futagami T."/>
            <person name="Toyoda A."/>
            <person name="Takaki Y."/>
            <person name="Nishi S."/>
            <person name="Hori S."/>
            <person name="Arai W."/>
            <person name="Tsubouchi T."/>
            <person name="Morono Y."/>
            <person name="Uchiyama I."/>
            <person name="Ito T."/>
            <person name="Fujiyama A."/>
            <person name="Inagaki F."/>
            <person name="Takami H."/>
        </authorList>
    </citation>
    <scope>NUCLEOTIDE SEQUENCE</scope>
    <source>
        <strain evidence="1">Expedition CK06-06</strain>
    </source>
</reference>
<dbReference type="AlphaFoldDB" id="X0T4S9"/>
<evidence type="ECO:0000313" key="1">
    <source>
        <dbReference type="EMBL" id="GAF88234.1"/>
    </source>
</evidence>
<proteinExistence type="predicted"/>
<organism evidence="1">
    <name type="scientific">marine sediment metagenome</name>
    <dbReference type="NCBI Taxonomy" id="412755"/>
    <lineage>
        <taxon>unclassified sequences</taxon>
        <taxon>metagenomes</taxon>
        <taxon>ecological metagenomes</taxon>
    </lineage>
</organism>
<dbReference type="EMBL" id="BARS01011281">
    <property type="protein sequence ID" value="GAF88234.1"/>
    <property type="molecule type" value="Genomic_DNA"/>
</dbReference>
<sequence length="35" mass="3689">MFWVLACCLLGGAATQADTMRLREGGGSGYVHAVF</sequence>